<dbReference type="Pfam" id="PF17392">
    <property type="entry name" value="Urocanase_C"/>
    <property type="match status" value="1"/>
</dbReference>
<protein>
    <submittedName>
        <fullName evidence="2">Urocanate hydratase</fullName>
    </submittedName>
</protein>
<dbReference type="SUPFAM" id="SSF111326">
    <property type="entry name" value="Urocanase"/>
    <property type="match status" value="2"/>
</dbReference>
<reference evidence="2 3" key="1">
    <citation type="submission" date="2016-10" db="EMBL/GenBank/DDBJ databases">
        <authorList>
            <person name="Varghese N."/>
            <person name="Submissions S."/>
        </authorList>
    </citation>
    <scope>NUCLEOTIDE SEQUENCE [LARGE SCALE GENOMIC DNA]</scope>
    <source>
        <strain evidence="2 3">CGMCC 1.12102</strain>
    </source>
</reference>
<dbReference type="EMBL" id="FMUI01000008">
    <property type="protein sequence ID" value="SCX53432.1"/>
    <property type="molecule type" value="Genomic_DNA"/>
</dbReference>
<dbReference type="Proteomes" id="UP000183569">
    <property type="component" value="Unassembled WGS sequence"/>
</dbReference>
<accession>A0A1G4YIV8</accession>
<gene>
    <name evidence="2" type="ORF">SAMN02927897_02807</name>
</gene>
<comment type="caution">
    <text evidence="2">The sequence shown here is derived from an EMBL/GenBank/DDBJ whole genome shotgun (WGS) entry which is preliminary data.</text>
</comment>
<feature type="domain" description="Urocanase C-terminal" evidence="1">
    <location>
        <begin position="54"/>
        <end position="155"/>
    </location>
</feature>
<organism evidence="2 3">
    <name type="scientific">Kosakonia sacchari</name>
    <dbReference type="NCBI Taxonomy" id="1158459"/>
    <lineage>
        <taxon>Bacteria</taxon>
        <taxon>Pseudomonadati</taxon>
        <taxon>Pseudomonadota</taxon>
        <taxon>Gammaproteobacteria</taxon>
        <taxon>Enterobacterales</taxon>
        <taxon>Enterobacteriaceae</taxon>
        <taxon>Kosakonia</taxon>
    </lineage>
</organism>
<dbReference type="GO" id="GO:0006548">
    <property type="term" value="P:L-histidine catabolic process"/>
    <property type="evidence" value="ECO:0007669"/>
    <property type="project" value="TreeGrafter"/>
</dbReference>
<dbReference type="InterPro" id="IPR035401">
    <property type="entry name" value="Urocanase_C"/>
</dbReference>
<proteinExistence type="predicted"/>
<sequence>MSHILNRQQTFRAHSGTELDAKSWLTEAPLCMLMNNPDPDVSKKPNAPVLYGGMGRSHLDSGSVASPNRETEAMHNGSDVVSTWSLLNTASCASCASRHHGGSVRMVFSRHAGVVIVCGDTDEAAARIAHVLHNDPATGVIHHADAGYEIAIECAAAQTLNLPMVAAMQEQGKA</sequence>
<dbReference type="RefSeq" id="WP_017458663.1">
    <property type="nucleotide sequence ID" value="NZ_FMUI01000008.1"/>
</dbReference>
<dbReference type="AlphaFoldDB" id="A0A1G4YIV8"/>
<dbReference type="GO" id="GO:0016153">
    <property type="term" value="F:urocanate hydratase activity"/>
    <property type="evidence" value="ECO:0007669"/>
    <property type="project" value="TreeGrafter"/>
</dbReference>
<dbReference type="InterPro" id="IPR023637">
    <property type="entry name" value="Urocanase-like"/>
</dbReference>
<evidence type="ECO:0000313" key="3">
    <source>
        <dbReference type="Proteomes" id="UP000183569"/>
    </source>
</evidence>
<name>A0A1G4YIV8_9ENTR</name>
<dbReference type="Gene3D" id="3.40.1770.10">
    <property type="entry name" value="Urocanase superfamily"/>
    <property type="match status" value="2"/>
</dbReference>
<evidence type="ECO:0000313" key="2">
    <source>
        <dbReference type="EMBL" id="SCX53432.1"/>
    </source>
</evidence>
<evidence type="ECO:0000259" key="1">
    <source>
        <dbReference type="Pfam" id="PF17392"/>
    </source>
</evidence>
<dbReference type="InterPro" id="IPR036190">
    <property type="entry name" value="Urocanase_sf"/>
</dbReference>
<dbReference type="PANTHER" id="PTHR12216">
    <property type="entry name" value="UROCANATE HYDRATASE"/>
    <property type="match status" value="1"/>
</dbReference>
<dbReference type="PANTHER" id="PTHR12216:SF4">
    <property type="entry name" value="UROCANATE HYDRATASE"/>
    <property type="match status" value="1"/>
</dbReference>